<keyword evidence="4" id="KW-1185">Reference proteome</keyword>
<dbReference type="InterPro" id="IPR036188">
    <property type="entry name" value="FAD/NAD-bd_sf"/>
</dbReference>
<dbReference type="Proteomes" id="UP001519064">
    <property type="component" value="Unassembled WGS sequence"/>
</dbReference>
<dbReference type="Pfam" id="PF01266">
    <property type="entry name" value="DAO"/>
    <property type="match status" value="1"/>
</dbReference>
<dbReference type="InterPro" id="IPR006076">
    <property type="entry name" value="FAD-dep_OxRdtase"/>
</dbReference>
<dbReference type="SUPFAM" id="SSF51905">
    <property type="entry name" value="FAD/NAD(P)-binding domain"/>
    <property type="match status" value="1"/>
</dbReference>
<evidence type="ECO:0000256" key="1">
    <source>
        <dbReference type="ARBA" id="ARBA00023002"/>
    </source>
</evidence>
<sequence length="429" mass="44596">MRIIVIGGGVIGLCTALALSREGADVTVLGRGEPGGGASLCNAGWVVPVMSGPLAAPGVAGAAVRRALGSGASLVVRPRPSAALLRWCLGFLRSSNAATHRAGLAAMLGLGARSCEQYTQLRDSGVEFEIHPRGLLFVARTQKGLHEAAELVASAERAGYPGSYRQYSAQEARSVEPALGEGIVGAVHAQDELHVRPETLVAGLRAALRSKGVEIRERAEVHGIVSDGSRGWSVRAGKSTETADRVVIAAGTWSRELLRGLGVRVPLQGGKGYSITSTGAGTAPRHPMKLIEANIACSPFDAGLRVSGMFELGARDGRVNPRLIRRILSGATRYLHDWQPEQAGLRLAGMRPSTPDGLPLIGSVPGRAGVYVATGHGTLGLTLAPATAAALAPLVLHGRLADELTPFAVERFATGGTAERGRRMAGERT</sequence>
<dbReference type="RefSeq" id="WP_209238184.1">
    <property type="nucleotide sequence ID" value="NZ_JADKMA010000015.1"/>
</dbReference>
<protein>
    <submittedName>
        <fullName evidence="3">FAD-dependent oxidoreductase</fullName>
    </submittedName>
</protein>
<feature type="domain" description="FAD dependent oxidoreductase" evidence="2">
    <location>
        <begin position="2"/>
        <end position="392"/>
    </location>
</feature>
<gene>
    <name evidence="3" type="ORF">ITI46_05200</name>
</gene>
<accession>A0ABS3X7M9</accession>
<proteinExistence type="predicted"/>
<evidence type="ECO:0000313" key="4">
    <source>
        <dbReference type="Proteomes" id="UP001519064"/>
    </source>
</evidence>
<dbReference type="PANTHER" id="PTHR13847">
    <property type="entry name" value="SARCOSINE DEHYDROGENASE-RELATED"/>
    <property type="match status" value="1"/>
</dbReference>
<dbReference type="PANTHER" id="PTHR13847:SF289">
    <property type="entry name" value="GLYCINE OXIDASE"/>
    <property type="match status" value="1"/>
</dbReference>
<reference evidence="3 4" key="1">
    <citation type="submission" date="2020-11" db="EMBL/GenBank/DDBJ databases">
        <title>Streptomyces spirodelae sp. nov., isolated from duckweed.</title>
        <authorList>
            <person name="Saimee Y."/>
            <person name="Duangmal K."/>
        </authorList>
    </citation>
    <scope>NUCLEOTIDE SEQUENCE [LARGE SCALE GENOMIC DNA]</scope>
    <source>
        <strain evidence="3 4">S16-07</strain>
    </source>
</reference>
<evidence type="ECO:0000259" key="2">
    <source>
        <dbReference type="Pfam" id="PF01266"/>
    </source>
</evidence>
<keyword evidence="1" id="KW-0560">Oxidoreductase</keyword>
<name>A0ABS3X7M9_9ACTN</name>
<comment type="caution">
    <text evidence="3">The sequence shown here is derived from an EMBL/GenBank/DDBJ whole genome shotgun (WGS) entry which is preliminary data.</text>
</comment>
<dbReference type="Gene3D" id="3.30.9.10">
    <property type="entry name" value="D-Amino Acid Oxidase, subunit A, domain 2"/>
    <property type="match status" value="1"/>
</dbReference>
<evidence type="ECO:0000313" key="3">
    <source>
        <dbReference type="EMBL" id="MBO8191091.1"/>
    </source>
</evidence>
<dbReference type="EMBL" id="JADKMA010000015">
    <property type="protein sequence ID" value="MBO8191091.1"/>
    <property type="molecule type" value="Genomic_DNA"/>
</dbReference>
<dbReference type="Gene3D" id="3.50.50.60">
    <property type="entry name" value="FAD/NAD(P)-binding domain"/>
    <property type="match status" value="2"/>
</dbReference>
<organism evidence="3 4">
    <name type="scientific">Streptomyces oryzae</name>
    <dbReference type="NCBI Taxonomy" id="1434886"/>
    <lineage>
        <taxon>Bacteria</taxon>
        <taxon>Bacillati</taxon>
        <taxon>Actinomycetota</taxon>
        <taxon>Actinomycetes</taxon>
        <taxon>Kitasatosporales</taxon>
        <taxon>Streptomycetaceae</taxon>
        <taxon>Streptomyces</taxon>
    </lineage>
</organism>